<gene>
    <name evidence="1" type="ORF">HYN51_07185</name>
</gene>
<reference evidence="1 2" key="1">
    <citation type="journal article" date="2019" name="Int. J. Syst. Evol. Microbiol.">
        <title>Limnobaculum parvum gen. nov., sp. nov., isolated from a freshwater lake.</title>
        <authorList>
            <person name="Baek C."/>
            <person name="Shin S.K."/>
            <person name="Yi H."/>
        </authorList>
    </citation>
    <scope>NUCLEOTIDE SEQUENCE [LARGE SCALE GENOMIC DNA]</scope>
    <source>
        <strain evidence="1 2">HYN0051</strain>
    </source>
</reference>
<dbReference type="EMBL" id="CP029185">
    <property type="protein sequence ID" value="AWH88357.1"/>
    <property type="molecule type" value="Genomic_DNA"/>
</dbReference>
<dbReference type="Proteomes" id="UP000244908">
    <property type="component" value="Chromosome"/>
</dbReference>
<evidence type="ECO:0000313" key="2">
    <source>
        <dbReference type="Proteomes" id="UP000244908"/>
    </source>
</evidence>
<name>A0A2Y9TXB6_9GAMM</name>
<sequence>MVMDEREKSPILLELHKVLTARYPCLCDCSDDEVDDCPSADGPMINNFNHDMGMLAISFSRVDEVVPFIIEAALALNIIVADAQTNEIHRVPPIKKDTKNPGINFSNL</sequence>
<evidence type="ECO:0000313" key="1">
    <source>
        <dbReference type="EMBL" id="AWH88357.1"/>
    </source>
</evidence>
<protein>
    <submittedName>
        <fullName evidence="1">Uncharacterized protein</fullName>
    </submittedName>
</protein>
<dbReference type="KEGG" id="lpv:HYN51_07185"/>
<dbReference type="AlphaFoldDB" id="A0A2Y9TXB6"/>
<organism evidence="1 2">
    <name type="scientific">Limnobaculum parvum</name>
    <dbReference type="NCBI Taxonomy" id="2172103"/>
    <lineage>
        <taxon>Bacteria</taxon>
        <taxon>Pseudomonadati</taxon>
        <taxon>Pseudomonadota</taxon>
        <taxon>Gammaproteobacteria</taxon>
        <taxon>Enterobacterales</taxon>
        <taxon>Budviciaceae</taxon>
        <taxon>Limnobaculum</taxon>
    </lineage>
</organism>
<accession>A0A2Y9TXB6</accession>
<proteinExistence type="predicted"/>
<dbReference type="RefSeq" id="WP_108900430.1">
    <property type="nucleotide sequence ID" value="NZ_CP029185.2"/>
</dbReference>
<keyword evidence="2" id="KW-1185">Reference proteome</keyword>